<dbReference type="SMART" id="SM01088">
    <property type="entry name" value="Col_cuticle_N"/>
    <property type="match status" value="1"/>
</dbReference>
<feature type="region of interest" description="Disordered" evidence="2">
    <location>
        <begin position="56"/>
        <end position="165"/>
    </location>
</feature>
<feature type="compositionally biased region" description="Basic and acidic residues" evidence="2">
    <location>
        <begin position="56"/>
        <end position="71"/>
    </location>
</feature>
<dbReference type="STRING" id="1147741.A0A158Q7B2"/>
<accession>A0A158Q7B2</accession>
<evidence type="ECO:0000256" key="1">
    <source>
        <dbReference type="ARBA" id="ARBA00022737"/>
    </source>
</evidence>
<evidence type="ECO:0000259" key="3">
    <source>
        <dbReference type="SMART" id="SM01088"/>
    </source>
</evidence>
<name>A0A158Q7B2_9BILA</name>
<proteinExistence type="predicted"/>
<protein>
    <submittedName>
        <fullName evidence="5">Col_cuticle_N domain-containing protein</fullName>
    </submittedName>
</protein>
<evidence type="ECO:0000313" key="4">
    <source>
        <dbReference type="Proteomes" id="UP000050640"/>
    </source>
</evidence>
<dbReference type="Pfam" id="PF01391">
    <property type="entry name" value="Collagen"/>
    <property type="match status" value="1"/>
</dbReference>
<dbReference type="Pfam" id="PF01484">
    <property type="entry name" value="Col_cuticle_N"/>
    <property type="match status" value="1"/>
</dbReference>
<dbReference type="Proteomes" id="UP000050640">
    <property type="component" value="Unplaced"/>
</dbReference>
<evidence type="ECO:0000256" key="2">
    <source>
        <dbReference type="SAM" id="MobiDB-lite"/>
    </source>
</evidence>
<sequence length="165" mass="17527">MKTIFIVGTIGTACAIMLSLTAVAIIFHNINELYTNVMMEMEEFRTTVEDTWREITHVNDGKRGTGPEGKKGPTGQRGPEGPPGDDGKDGEDGPQGEPGSDGRPGTDGRDGKDGKPGAPGIAGMPGKDAIYCPCPSRAQKAPAPPPVQYGEQSQTPYKKKMQKKQ</sequence>
<reference evidence="5" key="1">
    <citation type="submission" date="2016-04" db="UniProtKB">
        <authorList>
            <consortium name="WormBaseParasite"/>
        </authorList>
    </citation>
    <scope>IDENTIFICATION</scope>
</reference>
<dbReference type="PANTHER" id="PTHR24637">
    <property type="entry name" value="COLLAGEN"/>
    <property type="match status" value="1"/>
</dbReference>
<keyword evidence="4" id="KW-1185">Reference proteome</keyword>
<dbReference type="AlphaFoldDB" id="A0A158Q7B2"/>
<dbReference type="InterPro" id="IPR008160">
    <property type="entry name" value="Collagen"/>
</dbReference>
<feature type="domain" description="Nematode cuticle collagen N-terminal" evidence="3">
    <location>
        <begin position="5"/>
        <end position="55"/>
    </location>
</feature>
<organism evidence="4 5">
    <name type="scientific">Elaeophora elaphi</name>
    <dbReference type="NCBI Taxonomy" id="1147741"/>
    <lineage>
        <taxon>Eukaryota</taxon>
        <taxon>Metazoa</taxon>
        <taxon>Ecdysozoa</taxon>
        <taxon>Nematoda</taxon>
        <taxon>Chromadorea</taxon>
        <taxon>Rhabditida</taxon>
        <taxon>Spirurina</taxon>
        <taxon>Spiruromorpha</taxon>
        <taxon>Filarioidea</taxon>
        <taxon>Onchocercidae</taxon>
        <taxon>Elaeophora</taxon>
    </lineage>
</organism>
<dbReference type="PANTHER" id="PTHR24637:SF421">
    <property type="entry name" value="CUTICLE COLLAGEN DPY-2"/>
    <property type="match status" value="1"/>
</dbReference>
<evidence type="ECO:0000313" key="5">
    <source>
        <dbReference type="WBParaSite" id="EEL_0000407201-mRNA-1"/>
    </source>
</evidence>
<feature type="compositionally biased region" description="Basic and acidic residues" evidence="2">
    <location>
        <begin position="104"/>
        <end position="115"/>
    </location>
</feature>
<dbReference type="WBParaSite" id="EEL_0000407201-mRNA-1">
    <property type="protein sequence ID" value="EEL_0000407201-mRNA-1"/>
    <property type="gene ID" value="EEL_0000407201"/>
</dbReference>
<dbReference type="InterPro" id="IPR002486">
    <property type="entry name" value="Col_cuticle_N"/>
</dbReference>
<keyword evidence="1" id="KW-0677">Repeat</keyword>
<dbReference type="GO" id="GO:0042302">
    <property type="term" value="F:structural constituent of cuticle"/>
    <property type="evidence" value="ECO:0007669"/>
    <property type="project" value="InterPro"/>
</dbReference>